<name>A0A5B7G979_PORTR</name>
<keyword evidence="3" id="KW-1185">Reference proteome</keyword>
<comment type="caution">
    <text evidence="2">The sequence shown here is derived from an EMBL/GenBank/DDBJ whole genome shotgun (WGS) entry which is preliminary data.</text>
</comment>
<evidence type="ECO:0000256" key="1">
    <source>
        <dbReference type="SAM" id="MobiDB-lite"/>
    </source>
</evidence>
<sequence length="165" mass="17768">MSPPSARPAFCHHTQKKTVWRSTVPPHAATHSFRHYNNTADCWHSHLHQQGAQAHTSASHGLITSQTGHSHRDTAAGSGEADTAPSLRTSRHTTTTTTHITVTTTTQASPLPRTTTVPQHLLVSFSVQDTAEAWGKSRTVTNTGGHSLEVCLAGQHNDIHAPKVT</sequence>
<feature type="region of interest" description="Disordered" evidence="1">
    <location>
        <begin position="51"/>
        <end position="113"/>
    </location>
</feature>
<dbReference type="EMBL" id="VSRR010014036">
    <property type="protein sequence ID" value="MPC56561.1"/>
    <property type="molecule type" value="Genomic_DNA"/>
</dbReference>
<dbReference type="AlphaFoldDB" id="A0A5B7G979"/>
<accession>A0A5B7G979</accession>
<reference evidence="2 3" key="1">
    <citation type="submission" date="2019-05" db="EMBL/GenBank/DDBJ databases">
        <title>Another draft genome of Portunus trituberculatus and its Hox gene families provides insights of decapod evolution.</title>
        <authorList>
            <person name="Jeong J.-H."/>
            <person name="Song I."/>
            <person name="Kim S."/>
            <person name="Choi T."/>
            <person name="Kim D."/>
            <person name="Ryu S."/>
            <person name="Kim W."/>
        </authorList>
    </citation>
    <scope>NUCLEOTIDE SEQUENCE [LARGE SCALE GENOMIC DNA]</scope>
    <source>
        <tissue evidence="2">Muscle</tissue>
    </source>
</reference>
<organism evidence="2 3">
    <name type="scientific">Portunus trituberculatus</name>
    <name type="common">Swimming crab</name>
    <name type="synonym">Neptunus trituberculatus</name>
    <dbReference type="NCBI Taxonomy" id="210409"/>
    <lineage>
        <taxon>Eukaryota</taxon>
        <taxon>Metazoa</taxon>
        <taxon>Ecdysozoa</taxon>
        <taxon>Arthropoda</taxon>
        <taxon>Crustacea</taxon>
        <taxon>Multicrustacea</taxon>
        <taxon>Malacostraca</taxon>
        <taxon>Eumalacostraca</taxon>
        <taxon>Eucarida</taxon>
        <taxon>Decapoda</taxon>
        <taxon>Pleocyemata</taxon>
        <taxon>Brachyura</taxon>
        <taxon>Eubrachyura</taxon>
        <taxon>Portunoidea</taxon>
        <taxon>Portunidae</taxon>
        <taxon>Portuninae</taxon>
        <taxon>Portunus</taxon>
    </lineage>
</organism>
<proteinExistence type="predicted"/>
<evidence type="ECO:0000313" key="2">
    <source>
        <dbReference type="EMBL" id="MPC56561.1"/>
    </source>
</evidence>
<protein>
    <submittedName>
        <fullName evidence="2">Uncharacterized protein</fullName>
    </submittedName>
</protein>
<evidence type="ECO:0000313" key="3">
    <source>
        <dbReference type="Proteomes" id="UP000324222"/>
    </source>
</evidence>
<dbReference type="Proteomes" id="UP000324222">
    <property type="component" value="Unassembled WGS sequence"/>
</dbReference>
<feature type="compositionally biased region" description="Low complexity" evidence="1">
    <location>
        <begin position="93"/>
        <end position="106"/>
    </location>
</feature>
<gene>
    <name evidence="2" type="ORF">E2C01_050524</name>
</gene>
<feature type="compositionally biased region" description="Polar residues" evidence="1">
    <location>
        <begin position="51"/>
        <end position="68"/>
    </location>
</feature>